<dbReference type="Proteomes" id="UP001060336">
    <property type="component" value="Chromosome"/>
</dbReference>
<evidence type="ECO:0000256" key="5">
    <source>
        <dbReference type="RuleBase" id="RU362125"/>
    </source>
</evidence>
<dbReference type="AlphaFoldDB" id="A0A9J7AUI1"/>
<dbReference type="SUPFAM" id="SSF56645">
    <property type="entry name" value="Acyl-CoA dehydrogenase NM domain-like"/>
    <property type="match status" value="1"/>
</dbReference>
<feature type="domain" description="Acyl-CoA oxidase/dehydrogenase middle" evidence="7">
    <location>
        <begin position="123"/>
        <end position="218"/>
    </location>
</feature>
<dbReference type="InterPro" id="IPR006091">
    <property type="entry name" value="Acyl-CoA_Oxase/DH_mid-dom"/>
</dbReference>
<sequence>MDFSEDPVLDAIRTTVQRVYESEIAPNIGQYESSGDFPYSIIRAMGDAGLFGAAFPDEFGGTGAGFAAVAAIAEEISRLSPGFGYAMNMQAMTCPFTIFNWGTPEQARKYVPELISGRKIGMFALTEPGGGSDPGGAMRTTARRDGESYVLNGSKIWITFSNAADIGVLFAKTDPDAGKRGISAFIVEPKSAPGYNARPIDMRPLSNCLRSCEVFLEDFRVPVANRLGAEGDGLKIALNALEYGRLTVSGRLVGLAQACFDETLRYAREREVGGQTIGHYQMIQHPIADVAVGIDAARLMLQRMAWLMDNGERSTRAAARAKYLASEVAQKAAQTARDTFAAYALAEEYPINKLTAYVNMLTVGEGTPNVQRVLIAEDALGFKDANRHPVMNPLRKSL</sequence>
<dbReference type="KEGG" id="naci:NUH88_21610"/>
<keyword evidence="4 5" id="KW-0274">FAD</keyword>
<dbReference type="Pfam" id="PF02771">
    <property type="entry name" value="Acyl-CoA_dh_N"/>
    <property type="match status" value="1"/>
</dbReference>
<keyword evidence="10" id="KW-1185">Reference proteome</keyword>
<organism evidence="9 10">
    <name type="scientific">Nisaea acidiphila</name>
    <dbReference type="NCBI Taxonomy" id="1862145"/>
    <lineage>
        <taxon>Bacteria</taxon>
        <taxon>Pseudomonadati</taxon>
        <taxon>Pseudomonadota</taxon>
        <taxon>Alphaproteobacteria</taxon>
        <taxon>Rhodospirillales</taxon>
        <taxon>Thalassobaculaceae</taxon>
        <taxon>Nisaea</taxon>
    </lineage>
</organism>
<dbReference type="InterPro" id="IPR009075">
    <property type="entry name" value="AcylCo_DH/oxidase_C"/>
</dbReference>
<dbReference type="InterPro" id="IPR046373">
    <property type="entry name" value="Acyl-CoA_Oxase/DH_mid-dom_sf"/>
</dbReference>
<dbReference type="SUPFAM" id="SSF47203">
    <property type="entry name" value="Acyl-CoA dehydrogenase C-terminal domain-like"/>
    <property type="match status" value="1"/>
</dbReference>
<dbReference type="Gene3D" id="1.20.140.10">
    <property type="entry name" value="Butyryl-CoA Dehydrogenase, subunit A, domain 3"/>
    <property type="match status" value="1"/>
</dbReference>
<dbReference type="EMBL" id="CP102480">
    <property type="protein sequence ID" value="UUX49972.1"/>
    <property type="molecule type" value="Genomic_DNA"/>
</dbReference>
<dbReference type="PANTHER" id="PTHR43884:SF12">
    <property type="entry name" value="ISOVALERYL-COA DEHYDROGENASE, MITOCHONDRIAL-RELATED"/>
    <property type="match status" value="1"/>
</dbReference>
<evidence type="ECO:0000256" key="3">
    <source>
        <dbReference type="ARBA" id="ARBA00022630"/>
    </source>
</evidence>
<evidence type="ECO:0000256" key="2">
    <source>
        <dbReference type="ARBA" id="ARBA00009347"/>
    </source>
</evidence>
<evidence type="ECO:0000313" key="9">
    <source>
        <dbReference type="EMBL" id="UUX49972.1"/>
    </source>
</evidence>
<dbReference type="InterPro" id="IPR006089">
    <property type="entry name" value="Acyl-CoA_DH_CS"/>
</dbReference>
<feature type="domain" description="Acyl-CoA dehydrogenase/oxidase C-terminal" evidence="6">
    <location>
        <begin position="231"/>
        <end position="379"/>
    </location>
</feature>
<dbReference type="Gene3D" id="1.10.540.10">
    <property type="entry name" value="Acyl-CoA dehydrogenase/oxidase, N-terminal domain"/>
    <property type="match status" value="1"/>
</dbReference>
<evidence type="ECO:0000313" key="10">
    <source>
        <dbReference type="Proteomes" id="UP001060336"/>
    </source>
</evidence>
<feature type="domain" description="Acyl-CoA dehydrogenase/oxidase N-terminal" evidence="8">
    <location>
        <begin position="10"/>
        <end position="117"/>
    </location>
</feature>
<dbReference type="PANTHER" id="PTHR43884">
    <property type="entry name" value="ACYL-COA DEHYDROGENASE"/>
    <property type="match status" value="1"/>
</dbReference>
<dbReference type="RefSeq" id="WP_257768904.1">
    <property type="nucleotide sequence ID" value="NZ_CP102480.1"/>
</dbReference>
<dbReference type="InterPro" id="IPR036250">
    <property type="entry name" value="AcylCo_DH-like_C"/>
</dbReference>
<evidence type="ECO:0000256" key="1">
    <source>
        <dbReference type="ARBA" id="ARBA00001974"/>
    </source>
</evidence>
<dbReference type="Pfam" id="PF02770">
    <property type="entry name" value="Acyl-CoA_dh_M"/>
    <property type="match status" value="1"/>
</dbReference>
<dbReference type="Pfam" id="PF00441">
    <property type="entry name" value="Acyl-CoA_dh_1"/>
    <property type="match status" value="1"/>
</dbReference>
<keyword evidence="3 5" id="KW-0285">Flavoprotein</keyword>
<evidence type="ECO:0000259" key="6">
    <source>
        <dbReference type="Pfam" id="PF00441"/>
    </source>
</evidence>
<evidence type="ECO:0000256" key="4">
    <source>
        <dbReference type="ARBA" id="ARBA00022827"/>
    </source>
</evidence>
<gene>
    <name evidence="9" type="ORF">NUH88_21610</name>
</gene>
<evidence type="ECO:0000259" key="8">
    <source>
        <dbReference type="Pfam" id="PF02771"/>
    </source>
</evidence>
<name>A0A9J7AUI1_9PROT</name>
<dbReference type="InterPro" id="IPR037069">
    <property type="entry name" value="AcylCoA_DH/ox_N_sf"/>
</dbReference>
<dbReference type="GO" id="GO:0050660">
    <property type="term" value="F:flavin adenine dinucleotide binding"/>
    <property type="evidence" value="ECO:0007669"/>
    <property type="project" value="InterPro"/>
</dbReference>
<dbReference type="InterPro" id="IPR013786">
    <property type="entry name" value="AcylCoA_DH/ox_N"/>
</dbReference>
<protein>
    <submittedName>
        <fullName evidence="9">Acyl-CoA dehydrogenase family protein</fullName>
    </submittedName>
</protein>
<proteinExistence type="inferred from homology"/>
<evidence type="ECO:0000259" key="7">
    <source>
        <dbReference type="Pfam" id="PF02770"/>
    </source>
</evidence>
<dbReference type="InterPro" id="IPR009100">
    <property type="entry name" value="AcylCoA_DH/oxidase_NM_dom_sf"/>
</dbReference>
<keyword evidence="5" id="KW-0560">Oxidoreductase</keyword>
<reference evidence="9" key="1">
    <citation type="submission" date="2022-08" db="EMBL/GenBank/DDBJ databases">
        <title>Nisaea acidiphila sp. nov., isolated from a marine algal debris and emended description of the genus Nisaea Urios et al. 2008.</title>
        <authorList>
            <person name="Kwon K."/>
        </authorList>
    </citation>
    <scope>NUCLEOTIDE SEQUENCE</scope>
    <source>
        <strain evidence="9">MEBiC11861</strain>
    </source>
</reference>
<comment type="similarity">
    <text evidence="2 5">Belongs to the acyl-CoA dehydrogenase family.</text>
</comment>
<dbReference type="GO" id="GO:0003995">
    <property type="term" value="F:acyl-CoA dehydrogenase activity"/>
    <property type="evidence" value="ECO:0007669"/>
    <property type="project" value="InterPro"/>
</dbReference>
<comment type="cofactor">
    <cofactor evidence="1 5">
        <name>FAD</name>
        <dbReference type="ChEBI" id="CHEBI:57692"/>
    </cofactor>
</comment>
<accession>A0A9J7AUI1</accession>
<dbReference type="PROSITE" id="PS00072">
    <property type="entry name" value="ACYL_COA_DH_1"/>
    <property type="match status" value="1"/>
</dbReference>
<dbReference type="Gene3D" id="2.40.110.10">
    <property type="entry name" value="Butyryl-CoA Dehydrogenase, subunit A, domain 2"/>
    <property type="match status" value="1"/>
</dbReference>